<dbReference type="InterPro" id="IPR029033">
    <property type="entry name" value="His_PPase_superfam"/>
</dbReference>
<reference evidence="1 2" key="1">
    <citation type="submission" date="2024-03" db="EMBL/GenBank/DDBJ databases">
        <title>Aureococcus anophagefferens CCMP1851 and Kratosvirus quantuckense: Draft genome of a second virus-susceptible host strain in the model system.</title>
        <authorList>
            <person name="Chase E."/>
            <person name="Truchon A.R."/>
            <person name="Schepens W."/>
            <person name="Wilhelm S.W."/>
        </authorList>
    </citation>
    <scope>NUCLEOTIDE SEQUENCE [LARGE SCALE GENOMIC DNA]</scope>
    <source>
        <strain evidence="1 2">CCMP1851</strain>
    </source>
</reference>
<dbReference type="SUPFAM" id="SSF53254">
    <property type="entry name" value="Phosphoglycerate mutase-like"/>
    <property type="match status" value="1"/>
</dbReference>
<comment type="caution">
    <text evidence="1">The sequence shown here is derived from an EMBL/GenBank/DDBJ whole genome shotgun (WGS) entry which is preliminary data.</text>
</comment>
<gene>
    <name evidence="1" type="ORF">SO694_00001731</name>
</gene>
<organism evidence="1 2">
    <name type="scientific">Aureococcus anophagefferens</name>
    <name type="common">Harmful bloom alga</name>
    <dbReference type="NCBI Taxonomy" id="44056"/>
    <lineage>
        <taxon>Eukaryota</taxon>
        <taxon>Sar</taxon>
        <taxon>Stramenopiles</taxon>
        <taxon>Ochrophyta</taxon>
        <taxon>Pelagophyceae</taxon>
        <taxon>Pelagomonadales</taxon>
        <taxon>Pelagomonadaceae</taxon>
        <taxon>Aureococcus</taxon>
    </lineage>
</organism>
<dbReference type="Gene3D" id="3.40.50.1240">
    <property type="entry name" value="Phosphoglycerate mutase-like"/>
    <property type="match status" value="1"/>
</dbReference>
<sequence length="207" mass="22281">MRQLLLAGRRALKNEFVALRHGWSEANEAGIIVSRIESGRLPRYGLHAKGRAQAAAVAEPLAALAGAREVVVLASDFSRTLDTAAVVAERLGVDVAPTPALRERDFGDLDGGPNDTYEDVWARDAADAGHEWSRVESVERVLARTTAAVREADAAGEGRLVLLVSHGDALQILQTAFADVDPRTHRSLPHLETCELRPLRVARSNGA</sequence>
<evidence type="ECO:0000313" key="1">
    <source>
        <dbReference type="EMBL" id="KAK7253403.1"/>
    </source>
</evidence>
<name>A0ABR1GCE5_AURAN</name>
<proteinExistence type="predicted"/>
<dbReference type="SMART" id="SM00855">
    <property type="entry name" value="PGAM"/>
    <property type="match status" value="1"/>
</dbReference>
<dbReference type="InterPro" id="IPR013078">
    <property type="entry name" value="His_Pase_superF_clade-1"/>
</dbReference>
<dbReference type="Proteomes" id="UP001363151">
    <property type="component" value="Unassembled WGS sequence"/>
</dbReference>
<dbReference type="PANTHER" id="PTHR47821">
    <property type="entry name" value="PHOSPHOGLYCERATE MUTASE FAMILY PROTEIN"/>
    <property type="match status" value="1"/>
</dbReference>
<dbReference type="Pfam" id="PF00300">
    <property type="entry name" value="His_Phos_1"/>
    <property type="match status" value="1"/>
</dbReference>
<protein>
    <submittedName>
        <fullName evidence="1">Histidine phosphatase superfamily protein</fullName>
    </submittedName>
</protein>
<dbReference type="EMBL" id="JBBJCI010000035">
    <property type="protein sequence ID" value="KAK7253403.1"/>
    <property type="molecule type" value="Genomic_DNA"/>
</dbReference>
<keyword evidence="2" id="KW-1185">Reference proteome</keyword>
<dbReference type="PANTHER" id="PTHR47821:SF2">
    <property type="entry name" value="PHOSPHOGLYCERATE MUTASE FAMILY PROTEIN"/>
    <property type="match status" value="1"/>
</dbReference>
<accession>A0ABR1GCE5</accession>
<evidence type="ECO:0000313" key="2">
    <source>
        <dbReference type="Proteomes" id="UP001363151"/>
    </source>
</evidence>
<dbReference type="KEGG" id="aaf:AURANDRAFT_63236"/>